<keyword evidence="3" id="KW-0808">Transferase</keyword>
<dbReference type="InterPro" id="IPR038716">
    <property type="entry name" value="P1/P2_N_sf"/>
</dbReference>
<evidence type="ECO:0000259" key="9">
    <source>
        <dbReference type="PROSITE" id="PS50011"/>
    </source>
</evidence>
<evidence type="ECO:0000256" key="7">
    <source>
        <dbReference type="ARBA" id="ARBA00022980"/>
    </source>
</evidence>
<dbReference type="Gene3D" id="1.10.510.10">
    <property type="entry name" value="Transferase(Phosphotransferase) domain 1"/>
    <property type="match status" value="1"/>
</dbReference>
<evidence type="ECO:0000256" key="8">
    <source>
        <dbReference type="ARBA" id="ARBA00023274"/>
    </source>
</evidence>
<keyword evidence="11" id="KW-1185">Reference proteome</keyword>
<dbReference type="InterPro" id="IPR000719">
    <property type="entry name" value="Prot_kinase_dom"/>
</dbReference>
<dbReference type="FunFam" id="3.30.200.20:FF:000180">
    <property type="entry name" value="serine/threonine-protein kinase STY46-like"/>
    <property type="match status" value="1"/>
</dbReference>
<dbReference type="SUPFAM" id="SSF56112">
    <property type="entry name" value="Protein kinase-like (PK-like)"/>
    <property type="match status" value="1"/>
</dbReference>
<dbReference type="GO" id="GO:0030295">
    <property type="term" value="F:protein kinase activator activity"/>
    <property type="evidence" value="ECO:0007669"/>
    <property type="project" value="TreeGrafter"/>
</dbReference>
<dbReference type="GO" id="GO:0002181">
    <property type="term" value="P:cytoplasmic translation"/>
    <property type="evidence" value="ECO:0007669"/>
    <property type="project" value="TreeGrafter"/>
</dbReference>
<dbReference type="SMART" id="SM00219">
    <property type="entry name" value="TyrKc"/>
    <property type="match status" value="1"/>
</dbReference>
<keyword evidence="8" id="KW-0687">Ribonucleoprotein</keyword>
<dbReference type="Pfam" id="PF07714">
    <property type="entry name" value="PK_Tyr_Ser-Thr"/>
    <property type="match status" value="1"/>
</dbReference>
<protein>
    <submittedName>
        <fullName evidence="10">Serine/threonine-protein kinase CTR1</fullName>
    </submittedName>
</protein>
<comment type="caution">
    <text evidence="10">The sequence shown here is derived from an EMBL/GenBank/DDBJ whole genome shotgun (WGS) entry which is preliminary data.</text>
</comment>
<evidence type="ECO:0000256" key="1">
    <source>
        <dbReference type="ARBA" id="ARBA00005436"/>
    </source>
</evidence>
<evidence type="ECO:0000313" key="11">
    <source>
        <dbReference type="Proteomes" id="UP001180020"/>
    </source>
</evidence>
<dbReference type="PANTHER" id="PTHR45696">
    <property type="entry name" value="60S ACIDIC RIBOSOMAL PROTEIN P1"/>
    <property type="match status" value="1"/>
</dbReference>
<evidence type="ECO:0000256" key="5">
    <source>
        <dbReference type="ARBA" id="ARBA00022777"/>
    </source>
</evidence>
<dbReference type="Gene3D" id="1.10.10.1410">
    <property type="match status" value="1"/>
</dbReference>
<name>A0AAV9E5H8_ACOCL</name>
<keyword evidence="4" id="KW-0547">Nucleotide-binding</keyword>
<dbReference type="EMBL" id="JAUJYO010000009">
    <property type="protein sequence ID" value="KAK1308735.1"/>
    <property type="molecule type" value="Genomic_DNA"/>
</dbReference>
<dbReference type="Proteomes" id="UP001180020">
    <property type="component" value="Unassembled WGS sequence"/>
</dbReference>
<comment type="similarity">
    <text evidence="1">Belongs to the eukaryotic ribosomal protein P1/P2 family.</text>
</comment>
<evidence type="ECO:0000256" key="4">
    <source>
        <dbReference type="ARBA" id="ARBA00022741"/>
    </source>
</evidence>
<dbReference type="InterPro" id="IPR020635">
    <property type="entry name" value="Tyr_kinase_cat_dom"/>
</dbReference>
<dbReference type="AlphaFoldDB" id="A0AAV9E5H8"/>
<dbReference type="InterPro" id="IPR001245">
    <property type="entry name" value="Ser-Thr/Tyr_kinase_cat_dom"/>
</dbReference>
<dbReference type="PROSITE" id="PS50011">
    <property type="entry name" value="PROTEIN_KINASE_DOM"/>
    <property type="match status" value="1"/>
</dbReference>
<evidence type="ECO:0000256" key="6">
    <source>
        <dbReference type="ARBA" id="ARBA00022840"/>
    </source>
</evidence>
<feature type="domain" description="Protein kinase" evidence="9">
    <location>
        <begin position="54"/>
        <end position="207"/>
    </location>
</feature>
<sequence length="207" mass="23018">MPCHGAYEIGCEKIHTLIKAADVSIDSYWLGLFAKLFKDLIFNVGSGGGAAPVAIAAPVAGGGGVAPVFEEKKPVQYLASKYIKSSLDEPVKGEKKKLKTKLRQDFRHEVKLLVKLRHPNIVQFLGAVTERKPLMLITEYLRGGDLHQYLKEKGSLSPLTVVNFALDIPRLHHHRPADLVLCEIDPNPERPWLAQKMALKMKVRDAH</sequence>
<dbReference type="InterPro" id="IPR011009">
    <property type="entry name" value="Kinase-like_dom_sf"/>
</dbReference>
<reference evidence="10" key="2">
    <citation type="submission" date="2023-06" db="EMBL/GenBank/DDBJ databases">
        <authorList>
            <person name="Ma L."/>
            <person name="Liu K.-W."/>
            <person name="Li Z."/>
            <person name="Hsiao Y.-Y."/>
            <person name="Qi Y."/>
            <person name="Fu T."/>
            <person name="Tang G."/>
            <person name="Zhang D."/>
            <person name="Sun W.-H."/>
            <person name="Liu D.-K."/>
            <person name="Li Y."/>
            <person name="Chen G.-Z."/>
            <person name="Liu X.-D."/>
            <person name="Liao X.-Y."/>
            <person name="Jiang Y.-T."/>
            <person name="Yu X."/>
            <person name="Hao Y."/>
            <person name="Huang J."/>
            <person name="Zhao X.-W."/>
            <person name="Ke S."/>
            <person name="Chen Y.-Y."/>
            <person name="Wu W.-L."/>
            <person name="Hsu J.-L."/>
            <person name="Lin Y.-F."/>
            <person name="Huang M.-D."/>
            <person name="Li C.-Y."/>
            <person name="Huang L."/>
            <person name="Wang Z.-W."/>
            <person name="Zhao X."/>
            <person name="Zhong W.-Y."/>
            <person name="Peng D.-H."/>
            <person name="Ahmad S."/>
            <person name="Lan S."/>
            <person name="Zhang J.-S."/>
            <person name="Tsai W.-C."/>
            <person name="Van De Peer Y."/>
            <person name="Liu Z.-J."/>
        </authorList>
    </citation>
    <scope>NUCLEOTIDE SEQUENCE</scope>
    <source>
        <strain evidence="10">CP</strain>
        <tissue evidence="10">Leaves</tissue>
    </source>
</reference>
<proteinExistence type="inferred from homology"/>
<evidence type="ECO:0000256" key="2">
    <source>
        <dbReference type="ARBA" id="ARBA00011266"/>
    </source>
</evidence>
<keyword evidence="6" id="KW-0067">ATP-binding</keyword>
<dbReference type="GO" id="GO:0003735">
    <property type="term" value="F:structural constituent of ribosome"/>
    <property type="evidence" value="ECO:0007669"/>
    <property type="project" value="TreeGrafter"/>
</dbReference>
<keyword evidence="5 10" id="KW-0418">Kinase</keyword>
<organism evidence="10 11">
    <name type="scientific">Acorus calamus</name>
    <name type="common">Sweet flag</name>
    <dbReference type="NCBI Taxonomy" id="4465"/>
    <lineage>
        <taxon>Eukaryota</taxon>
        <taxon>Viridiplantae</taxon>
        <taxon>Streptophyta</taxon>
        <taxon>Embryophyta</taxon>
        <taxon>Tracheophyta</taxon>
        <taxon>Spermatophyta</taxon>
        <taxon>Magnoliopsida</taxon>
        <taxon>Liliopsida</taxon>
        <taxon>Acoraceae</taxon>
        <taxon>Acorus</taxon>
    </lineage>
</organism>
<dbReference type="PANTHER" id="PTHR45696:SF10">
    <property type="entry name" value="LARGE RIBOSOMAL SUBUNIT PROTEIN P1"/>
    <property type="match status" value="1"/>
</dbReference>
<comment type="subunit">
    <text evidence="2">P1 and P2 exist as dimers at the large ribosomal subunit.</text>
</comment>
<evidence type="ECO:0000313" key="10">
    <source>
        <dbReference type="EMBL" id="KAK1308735.1"/>
    </source>
</evidence>
<keyword evidence="7" id="KW-0689">Ribosomal protein</keyword>
<dbReference type="GO" id="GO:0004713">
    <property type="term" value="F:protein tyrosine kinase activity"/>
    <property type="evidence" value="ECO:0007669"/>
    <property type="project" value="InterPro"/>
</dbReference>
<gene>
    <name evidence="10" type="primary">CTR1</name>
    <name evidence="10" type="ORF">QJS10_CPA09g00700</name>
</gene>
<reference evidence="10" key="1">
    <citation type="journal article" date="2023" name="Nat. Commun.">
        <title>Diploid and tetraploid genomes of Acorus and the evolution of monocots.</title>
        <authorList>
            <person name="Ma L."/>
            <person name="Liu K.W."/>
            <person name="Li Z."/>
            <person name="Hsiao Y.Y."/>
            <person name="Qi Y."/>
            <person name="Fu T."/>
            <person name="Tang G.D."/>
            <person name="Zhang D."/>
            <person name="Sun W.H."/>
            <person name="Liu D.K."/>
            <person name="Li Y."/>
            <person name="Chen G.Z."/>
            <person name="Liu X.D."/>
            <person name="Liao X.Y."/>
            <person name="Jiang Y.T."/>
            <person name="Yu X."/>
            <person name="Hao Y."/>
            <person name="Huang J."/>
            <person name="Zhao X.W."/>
            <person name="Ke S."/>
            <person name="Chen Y.Y."/>
            <person name="Wu W.L."/>
            <person name="Hsu J.L."/>
            <person name="Lin Y.F."/>
            <person name="Huang M.D."/>
            <person name="Li C.Y."/>
            <person name="Huang L."/>
            <person name="Wang Z.W."/>
            <person name="Zhao X."/>
            <person name="Zhong W.Y."/>
            <person name="Peng D.H."/>
            <person name="Ahmad S."/>
            <person name="Lan S."/>
            <person name="Zhang J.S."/>
            <person name="Tsai W.C."/>
            <person name="Van de Peer Y."/>
            <person name="Liu Z.J."/>
        </authorList>
    </citation>
    <scope>NUCLEOTIDE SEQUENCE</scope>
    <source>
        <strain evidence="10">CP</strain>
    </source>
</reference>
<evidence type="ECO:0000256" key="3">
    <source>
        <dbReference type="ARBA" id="ARBA00022679"/>
    </source>
</evidence>
<dbReference type="GO" id="GO:0043021">
    <property type="term" value="F:ribonucleoprotein complex binding"/>
    <property type="evidence" value="ECO:0007669"/>
    <property type="project" value="TreeGrafter"/>
</dbReference>
<dbReference type="GO" id="GO:0005524">
    <property type="term" value="F:ATP binding"/>
    <property type="evidence" value="ECO:0007669"/>
    <property type="project" value="UniProtKB-KW"/>
</dbReference>
<accession>A0AAV9E5H8</accession>
<dbReference type="GO" id="GO:0022625">
    <property type="term" value="C:cytosolic large ribosomal subunit"/>
    <property type="evidence" value="ECO:0007669"/>
    <property type="project" value="TreeGrafter"/>
</dbReference>